<organism evidence="2 3">
    <name type="scientific">Kalanchoe fedtschenkoi</name>
    <name type="common">Lavender scallops</name>
    <name type="synonym">South American air plant</name>
    <dbReference type="NCBI Taxonomy" id="63787"/>
    <lineage>
        <taxon>Eukaryota</taxon>
        <taxon>Viridiplantae</taxon>
        <taxon>Streptophyta</taxon>
        <taxon>Embryophyta</taxon>
        <taxon>Tracheophyta</taxon>
        <taxon>Spermatophyta</taxon>
        <taxon>Magnoliopsida</taxon>
        <taxon>eudicotyledons</taxon>
        <taxon>Gunneridae</taxon>
        <taxon>Pentapetalae</taxon>
        <taxon>Saxifragales</taxon>
        <taxon>Crassulaceae</taxon>
        <taxon>Kalanchoe</taxon>
    </lineage>
</organism>
<evidence type="ECO:0000313" key="3">
    <source>
        <dbReference type="Proteomes" id="UP000594263"/>
    </source>
</evidence>
<dbReference type="Gramene" id="Kaladp0031s0051.1.v1.1">
    <property type="protein sequence ID" value="Kaladp0031s0051.1.v1.1.CDS.1"/>
    <property type="gene ID" value="Kaladp0031s0051.v1.1"/>
</dbReference>
<evidence type="ECO:0000256" key="1">
    <source>
        <dbReference type="SAM" id="Phobius"/>
    </source>
</evidence>
<dbReference type="EnsemblPlants" id="Kaladp0031s0051.1.v1.1">
    <property type="protein sequence ID" value="Kaladp0031s0051.1.v1.1.CDS.1"/>
    <property type="gene ID" value="Kaladp0031s0051.v1.1"/>
</dbReference>
<name>A0A7N0ZTF8_KALFE</name>
<evidence type="ECO:0000313" key="2">
    <source>
        <dbReference type="EnsemblPlants" id="Kaladp0031s0051.1.v1.1.CDS.1"/>
    </source>
</evidence>
<dbReference type="Proteomes" id="UP000594263">
    <property type="component" value="Unplaced"/>
</dbReference>
<keyword evidence="1" id="KW-0472">Membrane</keyword>
<feature type="transmembrane region" description="Helical" evidence="1">
    <location>
        <begin position="48"/>
        <end position="72"/>
    </location>
</feature>
<sequence length="92" mass="11065">MDTTVNEEIRRTDFSVQQRCFRQRNREVRSLWLMARDSVFSKGEIHSMIGLVSVFNLLLEFVWFEFLLYNFFVSIHEMQSGGVMSIYIKKFQ</sequence>
<protein>
    <submittedName>
        <fullName evidence="2">Uncharacterized protein</fullName>
    </submittedName>
</protein>
<proteinExistence type="predicted"/>
<reference evidence="2" key="1">
    <citation type="submission" date="2021-01" db="UniProtKB">
        <authorList>
            <consortium name="EnsemblPlants"/>
        </authorList>
    </citation>
    <scope>IDENTIFICATION</scope>
</reference>
<keyword evidence="1" id="KW-1133">Transmembrane helix</keyword>
<accession>A0A7N0ZTF8</accession>
<keyword evidence="3" id="KW-1185">Reference proteome</keyword>
<keyword evidence="1" id="KW-0812">Transmembrane</keyword>
<dbReference type="AlphaFoldDB" id="A0A7N0ZTF8"/>